<evidence type="ECO:0000313" key="8">
    <source>
        <dbReference type="Proteomes" id="UP001230005"/>
    </source>
</evidence>
<dbReference type="Gene3D" id="3.30.460.80">
    <property type="entry name" value="NADH:ubiquinone oxidoreductase, 30kDa subunit"/>
    <property type="match status" value="1"/>
</dbReference>
<keyword evidence="3" id="KW-0520">NAD</keyword>
<feature type="compositionally biased region" description="Acidic residues" evidence="5">
    <location>
        <begin position="30"/>
        <end position="39"/>
    </location>
</feature>
<dbReference type="EC" id="7.1.1.-" evidence="4"/>
<evidence type="ECO:0000313" key="7">
    <source>
        <dbReference type="EMBL" id="MDQ0257204.1"/>
    </source>
</evidence>
<comment type="similarity">
    <text evidence="1 3">Belongs to the complex I 30 kDa subunit family.</text>
</comment>
<dbReference type="PANTHER" id="PTHR10884:SF14">
    <property type="entry name" value="NADH DEHYDROGENASE [UBIQUINONE] IRON-SULFUR PROTEIN 3, MITOCHONDRIAL"/>
    <property type="match status" value="1"/>
</dbReference>
<dbReference type="Proteomes" id="UP001230005">
    <property type="component" value="Unassembled WGS sequence"/>
</dbReference>
<gene>
    <name evidence="7" type="ORF">J2S74_004662</name>
</gene>
<dbReference type="InterPro" id="IPR001268">
    <property type="entry name" value="NADH_UbQ_OxRdtase_30kDa_su"/>
</dbReference>
<feature type="domain" description="NADH:ubiquinone oxidoreductase 30kDa subunit" evidence="6">
    <location>
        <begin position="91"/>
        <end position="201"/>
    </location>
</feature>
<organism evidence="7 8">
    <name type="scientific">Evansella vedderi</name>
    <dbReference type="NCBI Taxonomy" id="38282"/>
    <lineage>
        <taxon>Bacteria</taxon>
        <taxon>Bacillati</taxon>
        <taxon>Bacillota</taxon>
        <taxon>Bacilli</taxon>
        <taxon>Bacillales</taxon>
        <taxon>Bacillaceae</taxon>
        <taxon>Evansella</taxon>
    </lineage>
</organism>
<keyword evidence="4" id="KW-0874">Quinone</keyword>
<evidence type="ECO:0000256" key="2">
    <source>
        <dbReference type="ARBA" id="ARBA00022448"/>
    </source>
</evidence>
<keyword evidence="3" id="KW-1278">Translocase</keyword>
<dbReference type="InterPro" id="IPR020396">
    <property type="entry name" value="NADH_UbQ_OxRdtase_CS"/>
</dbReference>
<dbReference type="PANTHER" id="PTHR10884">
    <property type="entry name" value="NADH DEHYDROGENASE UBIQUINONE IRON-SULFUR PROTEIN 3"/>
    <property type="match status" value="1"/>
</dbReference>
<dbReference type="SUPFAM" id="SSF143243">
    <property type="entry name" value="Nqo5-like"/>
    <property type="match status" value="1"/>
</dbReference>
<dbReference type="Pfam" id="PF00329">
    <property type="entry name" value="Complex1_30kDa"/>
    <property type="match status" value="1"/>
</dbReference>
<sequence>MSQEVLDLIVKKVDGFLGEEVVGKKPEPPPEPEPEEEPKAEEAEADDPKAKARAARAKKAAAAKKAEEPKPPARLNFGKPLIELPSEKWSVELAELLRDDPELQFDFLSCITGVDYEEHMEVVYNFYSTVKKHYLYLKVITPREKPSVVSVDSVWKAADYMEREIYDLLGVDFPGHWNLKRILLDDGWEGHPLRKDYITDKKALGLD</sequence>
<evidence type="ECO:0000256" key="4">
    <source>
        <dbReference type="RuleBase" id="RU003582"/>
    </source>
</evidence>
<comment type="catalytic activity">
    <reaction evidence="4">
        <text>a quinone + NADH + 5 H(+)(in) = a quinol + NAD(+) + 4 H(+)(out)</text>
        <dbReference type="Rhea" id="RHEA:57888"/>
        <dbReference type="ChEBI" id="CHEBI:15378"/>
        <dbReference type="ChEBI" id="CHEBI:24646"/>
        <dbReference type="ChEBI" id="CHEBI:57540"/>
        <dbReference type="ChEBI" id="CHEBI:57945"/>
        <dbReference type="ChEBI" id="CHEBI:132124"/>
    </reaction>
</comment>
<dbReference type="EMBL" id="JAUSUG010000024">
    <property type="protein sequence ID" value="MDQ0257204.1"/>
    <property type="molecule type" value="Genomic_DNA"/>
</dbReference>
<dbReference type="InterPro" id="IPR037232">
    <property type="entry name" value="NADH_quin_OxRdtase_su_C/D-like"/>
</dbReference>
<evidence type="ECO:0000259" key="6">
    <source>
        <dbReference type="Pfam" id="PF00329"/>
    </source>
</evidence>
<keyword evidence="2 3" id="KW-0813">Transport</keyword>
<evidence type="ECO:0000256" key="3">
    <source>
        <dbReference type="RuleBase" id="RU003456"/>
    </source>
</evidence>
<feature type="region of interest" description="Disordered" evidence="5">
    <location>
        <begin position="19"/>
        <end position="72"/>
    </location>
</feature>
<comment type="caution">
    <text evidence="7">The sequence shown here is derived from an EMBL/GenBank/DDBJ whole genome shotgun (WGS) entry which is preliminary data.</text>
</comment>
<comment type="function">
    <text evidence="4">NDH-1 shuttles electrons from NADH, via FMN and iron-sulfur (Fe-S) centers, to quinones in the respiratory chain.</text>
</comment>
<evidence type="ECO:0000256" key="5">
    <source>
        <dbReference type="SAM" id="MobiDB-lite"/>
    </source>
</evidence>
<dbReference type="PROSITE" id="PS00542">
    <property type="entry name" value="COMPLEX1_30K"/>
    <property type="match status" value="1"/>
</dbReference>
<proteinExistence type="inferred from homology"/>
<feature type="compositionally biased region" description="Basic residues" evidence="5">
    <location>
        <begin position="51"/>
        <end position="62"/>
    </location>
</feature>
<dbReference type="RefSeq" id="WP_307330556.1">
    <property type="nucleotide sequence ID" value="NZ_JAUSUG010000024.1"/>
</dbReference>
<feature type="compositionally biased region" description="Basic and acidic residues" evidence="5">
    <location>
        <begin position="40"/>
        <end position="50"/>
    </location>
</feature>
<reference evidence="7 8" key="1">
    <citation type="submission" date="2023-07" db="EMBL/GenBank/DDBJ databases">
        <title>Genomic Encyclopedia of Type Strains, Phase IV (KMG-IV): sequencing the most valuable type-strain genomes for metagenomic binning, comparative biology and taxonomic classification.</title>
        <authorList>
            <person name="Goeker M."/>
        </authorList>
    </citation>
    <scope>NUCLEOTIDE SEQUENCE [LARGE SCALE GENOMIC DNA]</scope>
    <source>
        <strain evidence="7 8">DSM 9768</strain>
    </source>
</reference>
<protein>
    <recommendedName>
        <fullName evidence="4">NADH-quinone oxidoreductase</fullName>
        <ecNumber evidence="4">7.1.1.-</ecNumber>
    </recommendedName>
</protein>
<accession>A0ABU0A143</accession>
<name>A0ABU0A143_9BACI</name>
<evidence type="ECO:0000256" key="1">
    <source>
        <dbReference type="ARBA" id="ARBA00007569"/>
    </source>
</evidence>
<keyword evidence="8" id="KW-1185">Reference proteome</keyword>